<evidence type="ECO:0000256" key="2">
    <source>
        <dbReference type="SAM" id="MobiDB-lite"/>
    </source>
</evidence>
<organism evidence="4 5">
    <name type="scientific">Mya arenaria</name>
    <name type="common">Soft-shell clam</name>
    <dbReference type="NCBI Taxonomy" id="6604"/>
    <lineage>
        <taxon>Eukaryota</taxon>
        <taxon>Metazoa</taxon>
        <taxon>Spiralia</taxon>
        <taxon>Lophotrochozoa</taxon>
        <taxon>Mollusca</taxon>
        <taxon>Bivalvia</taxon>
        <taxon>Autobranchia</taxon>
        <taxon>Heteroconchia</taxon>
        <taxon>Euheterodonta</taxon>
        <taxon>Imparidentia</taxon>
        <taxon>Neoheterodontei</taxon>
        <taxon>Myida</taxon>
        <taxon>Myoidea</taxon>
        <taxon>Myidae</taxon>
        <taxon>Mya</taxon>
    </lineage>
</organism>
<dbReference type="InterPro" id="IPR013087">
    <property type="entry name" value="Znf_C2H2_type"/>
</dbReference>
<accession>A0ABY7DYY4</accession>
<feature type="compositionally biased region" description="Basic and acidic residues" evidence="2">
    <location>
        <begin position="154"/>
        <end position="166"/>
    </location>
</feature>
<dbReference type="PANTHER" id="PTHR31511:SF12">
    <property type="entry name" value="RHO TERMINATION FACTOR N-TERMINAL DOMAIN-CONTAINING PROTEIN"/>
    <property type="match status" value="1"/>
</dbReference>
<dbReference type="PANTHER" id="PTHR31511">
    <property type="entry name" value="PROTEIN CBG23764"/>
    <property type="match status" value="1"/>
</dbReference>
<keyword evidence="5" id="KW-1185">Reference proteome</keyword>
<keyword evidence="1" id="KW-0863">Zinc-finger</keyword>
<dbReference type="SMART" id="SM00355">
    <property type="entry name" value="ZnF_C2H2"/>
    <property type="match status" value="3"/>
</dbReference>
<feature type="domain" description="C2H2-type" evidence="3">
    <location>
        <begin position="32"/>
        <end position="59"/>
    </location>
</feature>
<feature type="domain" description="C2H2-type" evidence="3">
    <location>
        <begin position="58"/>
        <end position="86"/>
    </location>
</feature>
<reference evidence="4" key="1">
    <citation type="submission" date="2022-11" db="EMBL/GenBank/DDBJ databases">
        <title>Centuries of genome instability and evolution in soft-shell clam transmissible cancer (bioRxiv).</title>
        <authorList>
            <person name="Hart S.F.M."/>
            <person name="Yonemitsu M.A."/>
            <person name="Giersch R.M."/>
            <person name="Beal B.F."/>
            <person name="Arriagada G."/>
            <person name="Davis B.W."/>
            <person name="Ostrander E.A."/>
            <person name="Goff S.P."/>
            <person name="Metzger M.J."/>
        </authorList>
    </citation>
    <scope>NUCLEOTIDE SEQUENCE</scope>
    <source>
        <strain evidence="4">MELC-2E11</strain>
        <tissue evidence="4">Siphon/mantle</tissue>
    </source>
</reference>
<dbReference type="InterPro" id="IPR036236">
    <property type="entry name" value="Znf_C2H2_sf"/>
</dbReference>
<evidence type="ECO:0000259" key="3">
    <source>
        <dbReference type="PROSITE" id="PS50157"/>
    </source>
</evidence>
<dbReference type="Proteomes" id="UP001164746">
    <property type="component" value="Chromosome 4"/>
</dbReference>
<dbReference type="SUPFAM" id="SSF56672">
    <property type="entry name" value="DNA/RNA polymerases"/>
    <property type="match status" value="1"/>
</dbReference>
<gene>
    <name evidence="4" type="ORF">MAR_009273</name>
</gene>
<dbReference type="Pfam" id="PF13912">
    <property type="entry name" value="zf-C2H2_6"/>
    <property type="match status" value="1"/>
</dbReference>
<dbReference type="InterPro" id="IPR043502">
    <property type="entry name" value="DNA/RNA_pol_sf"/>
</dbReference>
<dbReference type="EMBL" id="CP111015">
    <property type="protein sequence ID" value="WAR02715.1"/>
    <property type="molecule type" value="Genomic_DNA"/>
</dbReference>
<dbReference type="Gene3D" id="3.30.160.60">
    <property type="entry name" value="Classic Zinc Finger"/>
    <property type="match status" value="2"/>
</dbReference>
<dbReference type="PROSITE" id="PS50157">
    <property type="entry name" value="ZINC_FINGER_C2H2_2"/>
    <property type="match status" value="3"/>
</dbReference>
<evidence type="ECO:0000313" key="5">
    <source>
        <dbReference type="Proteomes" id="UP001164746"/>
    </source>
</evidence>
<name>A0ABY7DYY4_MYAAR</name>
<keyword evidence="1" id="KW-0479">Metal-binding</keyword>
<feature type="domain" description="C2H2-type" evidence="3">
    <location>
        <begin position="94"/>
        <end position="122"/>
    </location>
</feature>
<evidence type="ECO:0000256" key="1">
    <source>
        <dbReference type="PROSITE-ProRule" id="PRU00042"/>
    </source>
</evidence>
<proteinExistence type="predicted"/>
<keyword evidence="1" id="KW-0862">Zinc</keyword>
<sequence>MEKKQSDTLSDDSDEELNRRESQNFKKKDKGFKCVICSKHYKTIRARRQHMQSHMIKRKCEQCDKSYARLEKLRNHQKKVHGLHRPQRQTSASFSCTLCNKTFGREYNLNRHKAKNHPLNQQGGRRATTPAALNVDEPYDQQSVKQLVDGSDASIEKEDNGERNNDDEKENDNEDNDVDLNQQNEESALRNGVINRYLQPRGNERYDDDKCFLYCLIASLHPTAIEPERVEHYYQYEYEVNMSGISFPVTLSQIRKVERQNEHISINVFAYEDESIVPLRITEQRHRLHHVNLLWLMHEEKSHYWVKTLTMENVRLHKNIELVHTEGRLQKVTAKPAYKNTTIFNEDLVAVELYRTKVSLCKPIFCGMSVLDLSKCLMYDFWYNYIKTKYNNASTQLQMTDTDSLLFSCDTDDIYEDMNASMEYFDTSDYPEGHFLQSDLNKKVLGKMKDETNGSPITEFVGLRSKMYSFRCNDKDFKRAKGITKVTVKKELKHDCYKNTLFDETSRISSMSSLRSHRHALLGETIQKTGLSAFDDKRFLKNAVESYAYGHYKVATEPNAEDVMETQEAMTFTIVSEKDLSKRYSIGVEHSFNINDFKLTPCRKL</sequence>
<dbReference type="SUPFAM" id="SSF57667">
    <property type="entry name" value="beta-beta-alpha zinc fingers"/>
    <property type="match status" value="2"/>
</dbReference>
<evidence type="ECO:0000313" key="4">
    <source>
        <dbReference type="EMBL" id="WAR02715.1"/>
    </source>
</evidence>
<feature type="compositionally biased region" description="Acidic residues" evidence="2">
    <location>
        <begin position="167"/>
        <end position="178"/>
    </location>
</feature>
<dbReference type="PROSITE" id="PS00028">
    <property type="entry name" value="ZINC_FINGER_C2H2_1"/>
    <property type="match status" value="3"/>
</dbReference>
<protein>
    <submittedName>
        <fullName evidence="4">ZN282-like protein</fullName>
    </submittedName>
</protein>
<feature type="region of interest" description="Disordered" evidence="2">
    <location>
        <begin position="1"/>
        <end position="23"/>
    </location>
</feature>
<feature type="region of interest" description="Disordered" evidence="2">
    <location>
        <begin position="146"/>
        <end position="186"/>
    </location>
</feature>
<dbReference type="Pfam" id="PF00096">
    <property type="entry name" value="zf-C2H2"/>
    <property type="match status" value="1"/>
</dbReference>